<keyword evidence="1" id="KW-0614">Plasmid</keyword>
<accession>A0A7S4ZSA7</accession>
<dbReference type="PANTHER" id="PTHR35528:SF3">
    <property type="entry name" value="BLL1675 PROTEIN"/>
    <property type="match status" value="1"/>
</dbReference>
<dbReference type="AlphaFoldDB" id="A0A7S4ZSA7"/>
<dbReference type="InterPro" id="IPR052183">
    <property type="entry name" value="IS_Transposase"/>
</dbReference>
<dbReference type="PANTHER" id="PTHR35528">
    <property type="entry name" value="BLL1675 PROTEIN"/>
    <property type="match status" value="1"/>
</dbReference>
<evidence type="ECO:0008006" key="2">
    <source>
        <dbReference type="Google" id="ProtNLM"/>
    </source>
</evidence>
<sequence length="140" mass="16280">MTDHDRRHRFPAEIIAHVVWRYFRFSLSLRVVEDMLPARGLIVFHQTIRLWAEKFGRHFASNIIRCSCVQLCISGTSMRPSLRFEARRALAAARRGSAQPVFRSHIVFASLVCDRLSLDKQREFLHGDYVGGSHNQEVWT</sequence>
<proteinExistence type="predicted"/>
<gene>
    <name evidence="1" type="ORF">pC5.8a_84</name>
</gene>
<geneLocation type="plasmid" evidence="1">
    <name>pColt5.8a</name>
</geneLocation>
<organism evidence="1">
    <name type="scientific">Rhizobium rhizogenes</name>
    <name type="common">Agrobacterium rhizogenes</name>
    <dbReference type="NCBI Taxonomy" id="359"/>
    <lineage>
        <taxon>Bacteria</taxon>
        <taxon>Pseudomonadati</taxon>
        <taxon>Pseudomonadota</taxon>
        <taxon>Alphaproteobacteria</taxon>
        <taxon>Hyphomicrobiales</taxon>
        <taxon>Rhizobiaceae</taxon>
        <taxon>Rhizobium/Agrobacterium group</taxon>
        <taxon>Rhizobium</taxon>
    </lineage>
</organism>
<name>A0A7S4ZSA7_RHIRH</name>
<reference evidence="1" key="1">
    <citation type="submission" date="2018-12" db="EMBL/GenBank/DDBJ databases">
        <title>Three Rhizobium rhizogenes strains isolated from the same crown gall tumor carry diverse plasmids.</title>
        <authorList>
            <person name="Pulawska J."/>
            <person name="Kuzmanovic N."/>
        </authorList>
    </citation>
    <scope>NUCLEOTIDE SEQUENCE</scope>
    <source>
        <strain evidence="1">Colt5.8</strain>
        <plasmid evidence="1">pColt5.8a</plasmid>
    </source>
</reference>
<dbReference type="EMBL" id="MK318971">
    <property type="protein sequence ID" value="QCL09576.1"/>
    <property type="molecule type" value="Genomic_DNA"/>
</dbReference>
<evidence type="ECO:0000313" key="1">
    <source>
        <dbReference type="EMBL" id="QCL09576.1"/>
    </source>
</evidence>
<protein>
    <recommendedName>
        <fullName evidence="2">Transposase</fullName>
    </recommendedName>
</protein>